<protein>
    <submittedName>
        <fullName evidence="1">Uncharacterized protein</fullName>
    </submittedName>
</protein>
<dbReference type="AlphaFoldDB" id="A0A3N4I5J6"/>
<evidence type="ECO:0000313" key="1">
    <source>
        <dbReference type="EMBL" id="RPA81372.1"/>
    </source>
</evidence>
<name>A0A3N4I5J6_ASCIM</name>
<accession>A0A3N4I5J6</accession>
<sequence>MISLCFSTSIKELFSAVGCALPLLQAASFKPIEMTPTAFNSLTSPQNRSQTCQTANFILIIESCDTSVKVDHHFSRHVGVCSEKHPAWDR</sequence>
<dbReference type="EMBL" id="ML119680">
    <property type="protein sequence ID" value="RPA81372.1"/>
    <property type="molecule type" value="Genomic_DNA"/>
</dbReference>
<organism evidence="1 2">
    <name type="scientific">Ascobolus immersus RN42</name>
    <dbReference type="NCBI Taxonomy" id="1160509"/>
    <lineage>
        <taxon>Eukaryota</taxon>
        <taxon>Fungi</taxon>
        <taxon>Dikarya</taxon>
        <taxon>Ascomycota</taxon>
        <taxon>Pezizomycotina</taxon>
        <taxon>Pezizomycetes</taxon>
        <taxon>Pezizales</taxon>
        <taxon>Ascobolaceae</taxon>
        <taxon>Ascobolus</taxon>
    </lineage>
</organism>
<keyword evidence="2" id="KW-1185">Reference proteome</keyword>
<proteinExistence type="predicted"/>
<dbReference type="Proteomes" id="UP000275078">
    <property type="component" value="Unassembled WGS sequence"/>
</dbReference>
<gene>
    <name evidence="1" type="ORF">BJ508DRAFT_113863</name>
</gene>
<evidence type="ECO:0000313" key="2">
    <source>
        <dbReference type="Proteomes" id="UP000275078"/>
    </source>
</evidence>
<reference evidence="1 2" key="1">
    <citation type="journal article" date="2018" name="Nat. Ecol. Evol.">
        <title>Pezizomycetes genomes reveal the molecular basis of ectomycorrhizal truffle lifestyle.</title>
        <authorList>
            <person name="Murat C."/>
            <person name="Payen T."/>
            <person name="Noel B."/>
            <person name="Kuo A."/>
            <person name="Morin E."/>
            <person name="Chen J."/>
            <person name="Kohler A."/>
            <person name="Krizsan K."/>
            <person name="Balestrini R."/>
            <person name="Da Silva C."/>
            <person name="Montanini B."/>
            <person name="Hainaut M."/>
            <person name="Levati E."/>
            <person name="Barry K.W."/>
            <person name="Belfiori B."/>
            <person name="Cichocki N."/>
            <person name="Clum A."/>
            <person name="Dockter R.B."/>
            <person name="Fauchery L."/>
            <person name="Guy J."/>
            <person name="Iotti M."/>
            <person name="Le Tacon F."/>
            <person name="Lindquist E.A."/>
            <person name="Lipzen A."/>
            <person name="Malagnac F."/>
            <person name="Mello A."/>
            <person name="Molinier V."/>
            <person name="Miyauchi S."/>
            <person name="Poulain J."/>
            <person name="Riccioni C."/>
            <person name="Rubini A."/>
            <person name="Sitrit Y."/>
            <person name="Splivallo R."/>
            <person name="Traeger S."/>
            <person name="Wang M."/>
            <person name="Zifcakova L."/>
            <person name="Wipf D."/>
            <person name="Zambonelli A."/>
            <person name="Paolocci F."/>
            <person name="Nowrousian M."/>
            <person name="Ottonello S."/>
            <person name="Baldrian P."/>
            <person name="Spatafora J.W."/>
            <person name="Henrissat B."/>
            <person name="Nagy L.G."/>
            <person name="Aury J.M."/>
            <person name="Wincker P."/>
            <person name="Grigoriev I.V."/>
            <person name="Bonfante P."/>
            <person name="Martin F.M."/>
        </authorList>
    </citation>
    <scope>NUCLEOTIDE SEQUENCE [LARGE SCALE GENOMIC DNA]</scope>
    <source>
        <strain evidence="1 2">RN42</strain>
    </source>
</reference>